<proteinExistence type="inferred from homology"/>
<dbReference type="Proteomes" id="UP000235777">
    <property type="component" value="Unassembled WGS sequence"/>
</dbReference>
<dbReference type="InterPro" id="IPR006091">
    <property type="entry name" value="Acyl-CoA_Oxase/DH_mid-dom"/>
</dbReference>
<dbReference type="PANTHER" id="PTHR42803">
    <property type="entry name" value="ACYL-COA DEHYDROGENASE"/>
    <property type="match status" value="1"/>
</dbReference>
<dbReference type="RefSeq" id="WP_018439659.1">
    <property type="nucleotide sequence ID" value="NZ_KB890165.1"/>
</dbReference>
<comment type="similarity">
    <text evidence="1">Belongs to the acyl-CoA dehydrogenase family.</text>
</comment>
<evidence type="ECO:0000259" key="5">
    <source>
        <dbReference type="Pfam" id="PF02770"/>
    </source>
</evidence>
<dbReference type="Pfam" id="PF12806">
    <property type="entry name" value="Acyl-CoA_dh_C"/>
    <property type="match status" value="1"/>
</dbReference>
<gene>
    <name evidence="7" type="ORF">C0Z20_00545</name>
</gene>
<accession>A0A2N7X9J1</accession>
<dbReference type="InterPro" id="IPR025878">
    <property type="entry name" value="Acyl-CoA_dh-like_C_dom"/>
</dbReference>
<dbReference type="Pfam" id="PF02770">
    <property type="entry name" value="Acyl-CoA_dh_M"/>
    <property type="match status" value="1"/>
</dbReference>
<evidence type="ECO:0000313" key="8">
    <source>
        <dbReference type="Proteomes" id="UP000235777"/>
    </source>
</evidence>
<dbReference type="SUPFAM" id="SSF47203">
    <property type="entry name" value="Acyl-CoA dehydrogenase C-terminal domain-like"/>
    <property type="match status" value="1"/>
</dbReference>
<dbReference type="Pfam" id="PF00441">
    <property type="entry name" value="Acyl-CoA_dh_1"/>
    <property type="match status" value="1"/>
</dbReference>
<dbReference type="AlphaFoldDB" id="A0A2N7X9J1"/>
<evidence type="ECO:0000313" key="7">
    <source>
        <dbReference type="EMBL" id="PMS38413.1"/>
    </source>
</evidence>
<dbReference type="PANTHER" id="PTHR42803:SF3">
    <property type="entry name" value="ACYL-COA DEHYDROGENASE-RELATED"/>
    <property type="match status" value="1"/>
</dbReference>
<reference evidence="7 8" key="1">
    <citation type="submission" date="2018-01" db="EMBL/GenBank/DDBJ databases">
        <title>Whole genome analyses suggest that Burkholderia sensu lato contains two further novel genera in the rhizoxinica-symbiotica group Mycetohabitans gen. nov., and Trinickia gen. nov.: implications for the evolution of diazotrophy and nodulation in the Burkholderiaceae.</title>
        <authorList>
            <person name="Estrada-de los Santos P."/>
            <person name="Palmer M."/>
            <person name="Chavez-Ramirez B."/>
            <person name="Beukes C."/>
            <person name="Steenkamp E.T."/>
            <person name="Hirsch A.M."/>
            <person name="Manyaka P."/>
            <person name="Maluk M."/>
            <person name="Lafos M."/>
            <person name="Crook M."/>
            <person name="Gross E."/>
            <person name="Simon M.F."/>
            <person name="Bueno dos Reis Junior F."/>
            <person name="Poole P.S."/>
            <person name="Venter S.N."/>
            <person name="James E.K."/>
        </authorList>
    </citation>
    <scope>NUCLEOTIDE SEQUENCE [LARGE SCALE GENOMIC DNA]</scope>
    <source>
        <strain evidence="7 8">JPY 581</strain>
    </source>
</reference>
<name>A0A2N7X9J1_9BURK</name>
<evidence type="ECO:0000259" key="6">
    <source>
        <dbReference type="Pfam" id="PF12806"/>
    </source>
</evidence>
<keyword evidence="3" id="KW-0274">FAD</keyword>
<dbReference type="EMBL" id="PNYC01000001">
    <property type="protein sequence ID" value="PMS38413.1"/>
    <property type="molecule type" value="Genomic_DNA"/>
</dbReference>
<evidence type="ECO:0000256" key="3">
    <source>
        <dbReference type="ARBA" id="ARBA00022827"/>
    </source>
</evidence>
<dbReference type="STRING" id="863227.GCA_000373005_01127"/>
<dbReference type="Gene3D" id="2.40.110.20">
    <property type="match status" value="1"/>
</dbReference>
<feature type="domain" description="Acetyl-CoA dehydrogenase-like C-terminal" evidence="6">
    <location>
        <begin position="501"/>
        <end position="617"/>
    </location>
</feature>
<protein>
    <submittedName>
        <fullName evidence="7">Acyl-CoA dehydrogenase</fullName>
    </submittedName>
</protein>
<dbReference type="OrthoDB" id="9807883at2"/>
<evidence type="ECO:0000259" key="4">
    <source>
        <dbReference type="Pfam" id="PF00441"/>
    </source>
</evidence>
<dbReference type="InterPro" id="IPR009100">
    <property type="entry name" value="AcylCoA_DH/oxidase_NM_dom_sf"/>
</dbReference>
<evidence type="ECO:0000256" key="2">
    <source>
        <dbReference type="ARBA" id="ARBA00022630"/>
    </source>
</evidence>
<feature type="domain" description="Acyl-CoA oxidase/dehydrogenase middle" evidence="5">
    <location>
        <begin position="173"/>
        <end position="281"/>
    </location>
</feature>
<organism evidence="7 8">
    <name type="scientific">Trinickia symbiotica</name>
    <dbReference type="NCBI Taxonomy" id="863227"/>
    <lineage>
        <taxon>Bacteria</taxon>
        <taxon>Pseudomonadati</taxon>
        <taxon>Pseudomonadota</taxon>
        <taxon>Betaproteobacteria</taxon>
        <taxon>Burkholderiales</taxon>
        <taxon>Burkholderiaceae</taxon>
        <taxon>Trinickia</taxon>
    </lineage>
</organism>
<comment type="caution">
    <text evidence="7">The sequence shown here is derived from an EMBL/GenBank/DDBJ whole genome shotgun (WGS) entry which is preliminary data.</text>
</comment>
<evidence type="ECO:0000256" key="1">
    <source>
        <dbReference type="ARBA" id="ARBA00009347"/>
    </source>
</evidence>
<keyword evidence="2" id="KW-0285">Flavoprotein</keyword>
<dbReference type="GO" id="GO:0016627">
    <property type="term" value="F:oxidoreductase activity, acting on the CH-CH group of donors"/>
    <property type="evidence" value="ECO:0007669"/>
    <property type="project" value="InterPro"/>
</dbReference>
<keyword evidence="8" id="KW-1185">Reference proteome</keyword>
<dbReference type="InterPro" id="IPR036250">
    <property type="entry name" value="AcylCo_DH-like_C"/>
</dbReference>
<dbReference type="Gene3D" id="1.20.140.10">
    <property type="entry name" value="Butyryl-CoA Dehydrogenase, subunit A, domain 3"/>
    <property type="match status" value="1"/>
</dbReference>
<feature type="domain" description="Acyl-CoA dehydrogenase/oxidase C-terminal" evidence="4">
    <location>
        <begin position="304"/>
        <end position="473"/>
    </location>
</feature>
<dbReference type="InterPro" id="IPR052166">
    <property type="entry name" value="Diverse_Acyl-CoA_DH"/>
</dbReference>
<dbReference type="SUPFAM" id="SSF56645">
    <property type="entry name" value="Acyl-CoA dehydrogenase NM domain-like"/>
    <property type="match status" value="1"/>
</dbReference>
<dbReference type="InterPro" id="IPR009075">
    <property type="entry name" value="AcylCo_DH/oxidase_C"/>
</dbReference>
<sequence length="630" mass="69541">MTAYKVSLRELRFFLWELNDVERRFLSAAPYSGRDRAYYDTLLERARDFALELGKSYRSSDIEGCTLGANGEVAIPSDFHALWTRFRAEWVAVFGNKRADAAEQASEGNAAHANIDVPPILTQVILEMFMGANPSFMTYGGFTRPATKLLQMHGTPAQKRFVDRLSTYEWDACFCATEPQAGSDLTAVTTSAAPIGGDVYAVTGEKIYISAGMHELTGNTLYFVLARVDTATPDSFSLSCLLVPRFWENETTGELEPNHVECIGLPRKMGLKGCANTHLVFGRSGVTRAYLLGNRKNVGLLQLVPLMNQARMSTGMFGVGVASSAYLHSVAYARRRFQGRPIEAASDTSAPRVRIIEHADVQRMLLDMKVRVEGCRGLLGKLASAATQAAILEAAPGSDTTAIERNRKLQQLLTPICKAFISDQAWRICEAAIQVHGGIGYTDASPVEQNARDVKILSIWEGANYIQAQDLVRDKLGFGRNSVLMRYFREELDACLDRQAASAHDSFDRWFVALRAAADALERGLERIAQTVQGGEMRASSQFYTRFLEMFGLVGSGWVLLESACIADRRLREDDVNSDLPESAFYRGKIKSAAYFFENVLPLVGHQADVLDRMSSAACMATPEELAEAE</sequence>